<reference evidence="4" key="1">
    <citation type="journal article" date="2019" name="Int. J. Syst. Evol. Microbiol.">
        <title>The Global Catalogue of Microorganisms (GCM) 10K type strain sequencing project: providing services to taxonomists for standard genome sequencing and annotation.</title>
        <authorList>
            <consortium name="The Broad Institute Genomics Platform"/>
            <consortium name="The Broad Institute Genome Sequencing Center for Infectious Disease"/>
            <person name="Wu L."/>
            <person name="Ma J."/>
        </authorList>
    </citation>
    <scope>NUCLEOTIDE SEQUENCE [LARGE SCALE GENOMIC DNA]</scope>
    <source>
        <strain evidence="4">JCM 12165</strain>
    </source>
</reference>
<feature type="domain" description="VWFA" evidence="2">
    <location>
        <begin position="481"/>
        <end position="688"/>
    </location>
</feature>
<dbReference type="PANTHER" id="PTHR41248">
    <property type="entry name" value="NORD PROTEIN"/>
    <property type="match status" value="1"/>
</dbReference>
<evidence type="ECO:0000259" key="2">
    <source>
        <dbReference type="SMART" id="SM00327"/>
    </source>
</evidence>
<dbReference type="PANTHER" id="PTHR41248:SF1">
    <property type="entry name" value="NORD PROTEIN"/>
    <property type="match status" value="1"/>
</dbReference>
<dbReference type="EMBL" id="JBHUCP010000012">
    <property type="protein sequence ID" value="MFD1531529.1"/>
    <property type="molecule type" value="Genomic_DNA"/>
</dbReference>
<proteinExistence type="predicted"/>
<name>A0ABW4FM75_9PSEU</name>
<feature type="compositionally biased region" description="Basic and acidic residues" evidence="1">
    <location>
        <begin position="336"/>
        <end position="351"/>
    </location>
</feature>
<dbReference type="SMART" id="SM00327">
    <property type="entry name" value="VWA"/>
    <property type="match status" value="1"/>
</dbReference>
<dbReference type="Proteomes" id="UP001597145">
    <property type="component" value="Unassembled WGS sequence"/>
</dbReference>
<dbReference type="InterPro" id="IPR002035">
    <property type="entry name" value="VWF_A"/>
</dbReference>
<feature type="region of interest" description="Disordered" evidence="1">
    <location>
        <begin position="313"/>
        <end position="351"/>
    </location>
</feature>
<keyword evidence="4" id="KW-1185">Reference proteome</keyword>
<gene>
    <name evidence="3" type="ORF">ACFSCY_19015</name>
</gene>
<evidence type="ECO:0000313" key="4">
    <source>
        <dbReference type="Proteomes" id="UP001597145"/>
    </source>
</evidence>
<protein>
    <submittedName>
        <fullName evidence="3">Nitric oxide reductase activation protein NorD</fullName>
    </submittedName>
</protein>
<dbReference type="InterPro" id="IPR051928">
    <property type="entry name" value="NorD/CobT"/>
</dbReference>
<organism evidence="3 4">
    <name type="scientific">Pseudonocardia aurantiaca</name>
    <dbReference type="NCBI Taxonomy" id="75290"/>
    <lineage>
        <taxon>Bacteria</taxon>
        <taxon>Bacillati</taxon>
        <taxon>Actinomycetota</taxon>
        <taxon>Actinomycetes</taxon>
        <taxon>Pseudonocardiales</taxon>
        <taxon>Pseudonocardiaceae</taxon>
        <taxon>Pseudonocardia</taxon>
    </lineage>
</organism>
<dbReference type="RefSeq" id="WP_343978700.1">
    <property type="nucleotide sequence ID" value="NZ_BAAAJG010000010.1"/>
</dbReference>
<dbReference type="SUPFAM" id="SSF53300">
    <property type="entry name" value="vWA-like"/>
    <property type="match status" value="1"/>
</dbReference>
<dbReference type="InterPro" id="IPR036465">
    <property type="entry name" value="vWFA_dom_sf"/>
</dbReference>
<accession>A0ABW4FM75</accession>
<sequence>MTDPATGRSIAALVPTWEWVFAALSEAGTSRITFVRTADEVAVGDADDRVRLPREMPYAVKGVEPADWYRIALMHRAAHYDYGTFRFRLRDLPSDVHVAGAEDPDGRDQHAGESDLEFVLAHVSDWLLAARIFADLEDIRVEAELIRRYGGFGEHVDAIRRAELELRGELGTPVPQVLALELLCRRSLGQDLRSVDVPAELAGVARVIEGAAQELERPDAAVTDSVLWALAIYRRLVRLPRLGGSYSAAAPLGEVPRAEVMRVPLHWEARVHLEGQDELESPWVPLPRYRDGLGFRNSAQTTTGRMESASIFRFMPGGQGGDPDEPGAEIASWGESRGEDERPSRPEPGEHEHYELVDHHYHPPKGRLATVGGRSFLYPEWDTYRQDYRAGWCRVRELVAQPSPEDTTETYQRVVREHRGELTRLRRRAERLVHEGRKTVRRTKTGDDIDIDAALEALTDLAAGATPSPNIHISREPMERDVAMVALFDLSASTAERVPVTSGAGQAPAPLSLAGSKRILDIELESMALLLATLAATGDQLGVYGFSSAGRSDVQFVILKDLAEKFSTRVARRLDAAKPIHSTRIGPAVRHAARKLAKNEASTKILLLVCDGRPYDLDYAPEGDEFPDVTYAVADTRRALEEAADLGIRVKVLGIDHTEQHYVREMCGSRIASELLPSVEQLPQRMVSLYKDLSR</sequence>
<evidence type="ECO:0000313" key="3">
    <source>
        <dbReference type="EMBL" id="MFD1531529.1"/>
    </source>
</evidence>
<comment type="caution">
    <text evidence="3">The sequence shown here is derived from an EMBL/GenBank/DDBJ whole genome shotgun (WGS) entry which is preliminary data.</text>
</comment>
<evidence type="ECO:0000256" key="1">
    <source>
        <dbReference type="SAM" id="MobiDB-lite"/>
    </source>
</evidence>
<dbReference type="Gene3D" id="3.40.50.410">
    <property type="entry name" value="von Willebrand factor, type A domain"/>
    <property type="match status" value="1"/>
</dbReference>